<accession>A0A1H3VME9</accession>
<dbReference type="InterPro" id="IPR057253">
    <property type="entry name" value="CoiA-like_N"/>
</dbReference>
<feature type="domain" description="Competence protein CoiA C-terminal" evidence="3">
    <location>
        <begin position="231"/>
        <end position="364"/>
    </location>
</feature>
<protein>
    <submittedName>
        <fullName evidence="4">Competence protein CoiA-like family, contains a predicted nuclease domain</fullName>
    </submittedName>
</protein>
<dbReference type="Pfam" id="PF25166">
    <property type="entry name" value="CoiA_C"/>
    <property type="match status" value="1"/>
</dbReference>
<feature type="domain" description="Competence protein CoiA nuclease-like" evidence="1">
    <location>
        <begin position="67"/>
        <end position="221"/>
    </location>
</feature>
<dbReference type="EMBL" id="FNQR01000001">
    <property type="protein sequence ID" value="SDZ75288.1"/>
    <property type="molecule type" value="Genomic_DNA"/>
</dbReference>
<dbReference type="PIRSF" id="PIRSF007487">
    <property type="entry name" value="Competence-induced_CoiA_bac"/>
    <property type="match status" value="1"/>
</dbReference>
<dbReference type="InterPro" id="IPR057252">
    <property type="entry name" value="CoiA_C"/>
</dbReference>
<dbReference type="InterPro" id="IPR010330">
    <property type="entry name" value="CoiA_nuc"/>
</dbReference>
<evidence type="ECO:0000313" key="5">
    <source>
        <dbReference type="Proteomes" id="UP000198584"/>
    </source>
</evidence>
<evidence type="ECO:0000259" key="3">
    <source>
        <dbReference type="Pfam" id="PF25166"/>
    </source>
</evidence>
<feature type="domain" description="Competence protein CoiA-like N-terminal" evidence="2">
    <location>
        <begin position="18"/>
        <end position="62"/>
    </location>
</feature>
<organism evidence="4 5">
    <name type="scientific">Thalassobacillus cyri</name>
    <dbReference type="NCBI Taxonomy" id="571932"/>
    <lineage>
        <taxon>Bacteria</taxon>
        <taxon>Bacillati</taxon>
        <taxon>Bacillota</taxon>
        <taxon>Bacilli</taxon>
        <taxon>Bacillales</taxon>
        <taxon>Bacillaceae</taxon>
        <taxon>Thalassobacillus</taxon>
    </lineage>
</organism>
<evidence type="ECO:0000259" key="1">
    <source>
        <dbReference type="Pfam" id="PF06054"/>
    </source>
</evidence>
<keyword evidence="5" id="KW-1185">Reference proteome</keyword>
<proteinExistence type="predicted"/>
<dbReference type="Pfam" id="PF06054">
    <property type="entry name" value="CoiA_nuc"/>
    <property type="match status" value="1"/>
</dbReference>
<dbReference type="Pfam" id="PF25164">
    <property type="entry name" value="CoiA_N"/>
    <property type="match status" value="1"/>
</dbReference>
<evidence type="ECO:0000259" key="2">
    <source>
        <dbReference type="Pfam" id="PF25164"/>
    </source>
</evidence>
<evidence type="ECO:0000313" key="4">
    <source>
        <dbReference type="EMBL" id="SDZ75288.1"/>
    </source>
</evidence>
<reference evidence="4 5" key="1">
    <citation type="submission" date="2016-10" db="EMBL/GenBank/DDBJ databases">
        <authorList>
            <person name="de Groot N.N."/>
        </authorList>
    </citation>
    <scope>NUCLEOTIDE SEQUENCE [LARGE SCALE GENOMIC DNA]</scope>
    <source>
        <strain evidence="4 5">CCM7597</strain>
    </source>
</reference>
<gene>
    <name evidence="4" type="ORF">SAMN05421743_10165</name>
</gene>
<dbReference type="InterPro" id="IPR021176">
    <property type="entry name" value="Competence-induced_CoiA"/>
</dbReference>
<dbReference type="Proteomes" id="UP000198584">
    <property type="component" value="Unassembled WGS sequence"/>
</dbReference>
<name>A0A1H3VME9_9BACI</name>
<sequence length="381" mass="44002">MLSAINAKGQFVQLAGRHIHELIQAKMQDSYFCPQCKAPVLIRAGSKVAPHFAHFPNSDCPSSKGGEGSYHHKGKARLWEWLNNQGYDVELEAYLPKTQQRPDILLHTKKRRIAIEYQCAKIPEPEISNRTKQYLQAGIFPFWILGGNRLKRKGTNMIQLTSFDRNFIYHFPDYRIHYFDPITDKLMIGSYLQGTGSNITFSNLHYFSLTGISFNAIFSSQNLLLNDMPAGWKSFIKKRRIRPLGHSSPQEKSWRQYLYAKGYHPSLLPAITYLPVPSQIQLTEPPWIWQSRYYLDTFLRTPVSGLLPMKLTQPVVPLLHVSVKPNPLKEYLDLLCRLGLVVEEQPGKYRKRKEAVNPLTIEEAMKQDEIVFNSFKKRVKP</sequence>
<dbReference type="STRING" id="571932.SAMN05421743_10165"/>
<dbReference type="AlphaFoldDB" id="A0A1H3VME9"/>